<keyword evidence="4" id="KW-0694">RNA-binding</keyword>
<dbReference type="InterPro" id="IPR001328">
    <property type="entry name" value="Pept_tRNA_hydro"/>
</dbReference>
<name>A0A517L2X3_9PEZI</name>
<sequence length="214" mass="23865">MAKPLSLLIVSIGNPAPAYTNTLHSAGHTLLQSLRLLLSSGSAKPYEPWQPHKGGQISHPPAMMNKRFTLTGFKNVRDEYPVLWQSGSYMNVSGPAVKRVWDEFKRQREAAGEKAELIVLCDELERHLGTVRVSIDSAASARGHNGIKSLQQTFSRQNFIRIAVGIGRPLSRDPKQVADYVLRKMKPWEKEKIEAATGQVMSIVNDIQYGTYKP</sequence>
<dbReference type="EMBL" id="CP042188">
    <property type="protein sequence ID" value="QDS69962.1"/>
    <property type="molecule type" value="Genomic_DNA"/>
</dbReference>
<keyword evidence="2" id="KW-0820">tRNA-binding</keyword>
<dbReference type="Pfam" id="PF01195">
    <property type="entry name" value="Pept_tRNA_hydro"/>
    <property type="match status" value="1"/>
</dbReference>
<dbReference type="GO" id="GO:0000049">
    <property type="term" value="F:tRNA binding"/>
    <property type="evidence" value="ECO:0007669"/>
    <property type="project" value="UniProtKB-KW"/>
</dbReference>
<dbReference type="SUPFAM" id="SSF53178">
    <property type="entry name" value="Peptidyl-tRNA hydrolase-like"/>
    <property type="match status" value="1"/>
</dbReference>
<dbReference type="InterPro" id="IPR018171">
    <property type="entry name" value="Pept_tRNA_hydro_CS"/>
</dbReference>
<dbReference type="Gene3D" id="3.40.50.1470">
    <property type="entry name" value="Peptidyl-tRNA hydrolase"/>
    <property type="match status" value="1"/>
</dbReference>
<proteinExistence type="inferred from homology"/>
<dbReference type="PANTHER" id="PTHR17224:SF1">
    <property type="entry name" value="PEPTIDYL-TRNA HYDROLASE"/>
    <property type="match status" value="1"/>
</dbReference>
<organism evidence="6 7">
    <name type="scientific">Venturia effusa</name>
    <dbReference type="NCBI Taxonomy" id="50376"/>
    <lineage>
        <taxon>Eukaryota</taxon>
        <taxon>Fungi</taxon>
        <taxon>Dikarya</taxon>
        <taxon>Ascomycota</taxon>
        <taxon>Pezizomycotina</taxon>
        <taxon>Dothideomycetes</taxon>
        <taxon>Pleosporomycetidae</taxon>
        <taxon>Venturiales</taxon>
        <taxon>Venturiaceae</taxon>
        <taxon>Venturia</taxon>
    </lineage>
</organism>
<evidence type="ECO:0000256" key="2">
    <source>
        <dbReference type="ARBA" id="ARBA00022555"/>
    </source>
</evidence>
<evidence type="ECO:0000256" key="3">
    <source>
        <dbReference type="ARBA" id="ARBA00022801"/>
    </source>
</evidence>
<keyword evidence="7" id="KW-1185">Reference proteome</keyword>
<protein>
    <recommendedName>
        <fullName evidence="1">peptidyl-tRNA hydrolase</fullName>
        <ecNumber evidence="1">3.1.1.29</ecNumber>
    </recommendedName>
</protein>
<dbReference type="PANTHER" id="PTHR17224">
    <property type="entry name" value="PEPTIDYL-TRNA HYDROLASE"/>
    <property type="match status" value="1"/>
</dbReference>
<dbReference type="InterPro" id="IPR036416">
    <property type="entry name" value="Pept_tRNA_hydro_sf"/>
</dbReference>
<evidence type="ECO:0000256" key="4">
    <source>
        <dbReference type="ARBA" id="ARBA00022884"/>
    </source>
</evidence>
<accession>A0A517L2X3</accession>
<comment type="similarity">
    <text evidence="5">Belongs to the PTH family.</text>
</comment>
<dbReference type="STRING" id="50376.A0A517L2X3"/>
<dbReference type="PROSITE" id="PS01196">
    <property type="entry name" value="PEPT_TRNA_HYDROL_2"/>
    <property type="match status" value="1"/>
</dbReference>
<dbReference type="AlphaFoldDB" id="A0A517L2X3"/>
<gene>
    <name evidence="6" type="ORF">FKW77_002769</name>
</gene>
<dbReference type="NCBIfam" id="TIGR00447">
    <property type="entry name" value="pth"/>
    <property type="match status" value="1"/>
</dbReference>
<dbReference type="OrthoDB" id="1711136at2759"/>
<evidence type="ECO:0000256" key="1">
    <source>
        <dbReference type="ARBA" id="ARBA00013260"/>
    </source>
</evidence>
<dbReference type="GO" id="GO:0004045">
    <property type="term" value="F:peptidyl-tRNA hydrolase activity"/>
    <property type="evidence" value="ECO:0007669"/>
    <property type="project" value="UniProtKB-EC"/>
</dbReference>
<reference evidence="6 7" key="1">
    <citation type="submission" date="2019-07" db="EMBL/GenBank/DDBJ databases">
        <title>Finished genome of Venturia effusa.</title>
        <authorList>
            <person name="Young C.A."/>
            <person name="Cox M.P."/>
            <person name="Ganley A.R.D."/>
            <person name="David W.J."/>
        </authorList>
    </citation>
    <scope>NUCLEOTIDE SEQUENCE [LARGE SCALE GENOMIC DNA]</scope>
    <source>
        <strain evidence="7">albino</strain>
    </source>
</reference>
<keyword evidence="3" id="KW-0378">Hydrolase</keyword>
<dbReference type="EC" id="3.1.1.29" evidence="1"/>
<dbReference type="Proteomes" id="UP000316270">
    <property type="component" value="Chromosome 4"/>
</dbReference>
<evidence type="ECO:0000313" key="7">
    <source>
        <dbReference type="Proteomes" id="UP000316270"/>
    </source>
</evidence>
<evidence type="ECO:0000313" key="6">
    <source>
        <dbReference type="EMBL" id="QDS69962.1"/>
    </source>
</evidence>
<evidence type="ECO:0000256" key="5">
    <source>
        <dbReference type="ARBA" id="ARBA00038063"/>
    </source>
</evidence>